<dbReference type="SUPFAM" id="SSF48452">
    <property type="entry name" value="TPR-like"/>
    <property type="match status" value="2"/>
</dbReference>
<keyword evidence="1" id="KW-0802">TPR repeat</keyword>
<keyword evidence="3" id="KW-0812">Transmembrane</keyword>
<evidence type="ECO:0000313" key="5">
    <source>
        <dbReference type="Proteomes" id="UP000093954"/>
    </source>
</evidence>
<dbReference type="PROSITE" id="PS50005">
    <property type="entry name" value="TPR"/>
    <property type="match status" value="1"/>
</dbReference>
<dbReference type="Pfam" id="PF13181">
    <property type="entry name" value="TPR_8"/>
    <property type="match status" value="1"/>
</dbReference>
<evidence type="ECO:0000313" key="4">
    <source>
        <dbReference type="EMBL" id="OBR94142.1"/>
    </source>
</evidence>
<dbReference type="Pfam" id="PF13432">
    <property type="entry name" value="TPR_16"/>
    <property type="match status" value="1"/>
</dbReference>
<reference evidence="4 5" key="1">
    <citation type="journal article" date="2012" name="Front. Microbiol.">
        <title>Draft Genome Sequence of the Virulent Strain 01-B526 of the Fish Pathogen Aeromonas salmonicida.</title>
        <authorList>
            <person name="Charette S.J."/>
            <person name="Brochu F."/>
            <person name="Boyle B."/>
            <person name="Filion G."/>
            <person name="Tanaka K.H."/>
            <person name="Derome N."/>
        </authorList>
    </citation>
    <scope>NUCLEOTIDE SEQUENCE [LARGE SCALE GENOMIC DNA]</scope>
    <source>
        <strain evidence="4 5">P11</strain>
    </source>
</reference>
<keyword evidence="2" id="KW-0175">Coiled coil</keyword>
<keyword evidence="3" id="KW-1133">Transmembrane helix</keyword>
<dbReference type="Pfam" id="PF13174">
    <property type="entry name" value="TPR_6"/>
    <property type="match status" value="1"/>
</dbReference>
<organism evidence="4 5">
    <name type="scientific">Clostridium ragsdalei P11</name>
    <dbReference type="NCBI Taxonomy" id="1353534"/>
    <lineage>
        <taxon>Bacteria</taxon>
        <taxon>Bacillati</taxon>
        <taxon>Bacillota</taxon>
        <taxon>Clostridia</taxon>
        <taxon>Eubacteriales</taxon>
        <taxon>Clostridiaceae</taxon>
        <taxon>Clostridium</taxon>
    </lineage>
</organism>
<dbReference type="RefSeq" id="WP_065077988.1">
    <property type="nucleotide sequence ID" value="NZ_LROS01000015.1"/>
</dbReference>
<comment type="caution">
    <text evidence="4">The sequence shown here is derived from an EMBL/GenBank/DDBJ whole genome shotgun (WGS) entry which is preliminary data.</text>
</comment>
<dbReference type="EMBL" id="LROS01000015">
    <property type="protein sequence ID" value="OBR94142.1"/>
    <property type="molecule type" value="Genomic_DNA"/>
</dbReference>
<protein>
    <submittedName>
        <fullName evidence="4">Tetratricopeptide repeat protein</fullName>
    </submittedName>
</protein>
<feature type="transmembrane region" description="Helical" evidence="3">
    <location>
        <begin position="189"/>
        <end position="207"/>
    </location>
</feature>
<proteinExistence type="predicted"/>
<name>A0A1A6AVR9_9CLOT</name>
<dbReference type="AlphaFoldDB" id="A0A1A6AVR9"/>
<keyword evidence="3" id="KW-0472">Membrane</keyword>
<dbReference type="Proteomes" id="UP000093954">
    <property type="component" value="Unassembled WGS sequence"/>
</dbReference>
<accession>A0A1A6AVR9</accession>
<feature type="repeat" description="TPR" evidence="1">
    <location>
        <begin position="127"/>
        <end position="160"/>
    </location>
</feature>
<dbReference type="InterPro" id="IPR019734">
    <property type="entry name" value="TPR_rpt"/>
</dbReference>
<dbReference type="Gene3D" id="1.25.40.10">
    <property type="entry name" value="Tetratricopeptide repeat domain"/>
    <property type="match status" value="3"/>
</dbReference>
<evidence type="ECO:0000256" key="3">
    <source>
        <dbReference type="SAM" id="Phobius"/>
    </source>
</evidence>
<evidence type="ECO:0000256" key="1">
    <source>
        <dbReference type="PROSITE-ProRule" id="PRU00339"/>
    </source>
</evidence>
<dbReference type="SMART" id="SM00028">
    <property type="entry name" value="TPR"/>
    <property type="match status" value="5"/>
</dbReference>
<dbReference type="PATRIC" id="fig|1353534.3.peg.1718"/>
<keyword evidence="5" id="KW-1185">Reference proteome</keyword>
<feature type="coiled-coil region" evidence="2">
    <location>
        <begin position="219"/>
        <end position="253"/>
    </location>
</feature>
<evidence type="ECO:0000256" key="2">
    <source>
        <dbReference type="SAM" id="Coils"/>
    </source>
</evidence>
<dbReference type="InterPro" id="IPR011990">
    <property type="entry name" value="TPR-like_helical_dom_sf"/>
</dbReference>
<gene>
    <name evidence="4" type="ORF">CLRAG_16820</name>
</gene>
<sequence length="397" mass="46579">MNNLIEISNIYYNNALDYVKNNKISKAVKLLEKCLKYYAKDVQTLNLMGICQYMLCNFDKSYFYWRKSLTYDMQNNRAGHYLNSLNSDEFKILIEKYNLAIDNINNLKYEDAINALKEINQLNKELIEPYVMIGLCYYGLVEYDSAKHYVQLALSMDRENVKCLMYLNEINSKNIISSDKNNKFKSNNIIAACCIIVFLLIAIVLYYEHNKYIQMSSKLIEYKNKLNDSNLALEKSKSQYSKAENELKNENQKNGLFNVETTLDNKNVKNKKFSGSQSEIFKNGISNFKNQEYSQAIDNFKYIVSNGIEEDLVAESTYYLAVCYEKKGNYKIAEKYYSNYISKFVGKNYYDDSLYNYGLMLYKQGYKDNAKNVLKKLQQEFPNSIFINSKVRYILDN</sequence>